<evidence type="ECO:0000256" key="4">
    <source>
        <dbReference type="ARBA" id="ARBA00023136"/>
    </source>
</evidence>
<protein>
    <submittedName>
        <fullName evidence="8">RagB/SusD family nutrient uptake outer membrane protein</fullName>
    </submittedName>
</protein>
<dbReference type="AlphaFoldDB" id="A0A9X3BHZ2"/>
<proteinExistence type="inferred from homology"/>
<accession>A0A9X3BHZ2</accession>
<dbReference type="Proteomes" id="UP001155483">
    <property type="component" value="Unassembled WGS sequence"/>
</dbReference>
<dbReference type="PROSITE" id="PS51257">
    <property type="entry name" value="PROKAR_LIPOPROTEIN"/>
    <property type="match status" value="1"/>
</dbReference>
<keyword evidence="3" id="KW-0732">Signal</keyword>
<keyword evidence="4" id="KW-0472">Membrane</keyword>
<dbReference type="InterPro" id="IPR033985">
    <property type="entry name" value="SusD-like_N"/>
</dbReference>
<evidence type="ECO:0000259" key="7">
    <source>
        <dbReference type="Pfam" id="PF14322"/>
    </source>
</evidence>
<name>A0A9X3BHZ2_9BACT</name>
<dbReference type="Pfam" id="PF14322">
    <property type="entry name" value="SusD-like_3"/>
    <property type="match status" value="1"/>
</dbReference>
<sequence length="524" mass="59708">MDKKSMKRIISLSVFFSILFFGTGCKKFLSLDPPNALSGNNFWKSKTDVENFTNGMYEQFRKAVARENMKADNGSYNFPFFAFAGEVRGGMTRENPSIAGTRPYIGDLSNNSLKSLFIDAKRGSYNWYQIFNVARFSKWEFFYKVIAAANIAVDRVDGVPGLTDAEKKQYKAEAIFLRNMSYFLMVRQWGDVAYYTDAYHTAPLKRMPMVDVLKNVKADMQAVKNDLPWTYSDPVFVAVRGMRGSAIALLMHVDMWLASFDAPNAAEYYTDVDKLGDELRQENGGAYALLDLARNGEIFKGRSKEGLFEVPQNANYGESFGWSYFYDFVYYNRLNPSQSGYPYVYYDATYLKAIYPDGESDKRKTYWFDGGGADMYSGSGKSHMTKFYVSLDPKAIDGTSFDASQIIFRYTDAILLQAEALANLGNEQKALSVVNIVRDRAAAAPLTSTGDVLKNDIFFERCRELIGEGHYWYDIVRTRRIIDPAYKFGYHCTVEQYKAGAWTWPINKSALTNNPLMTLNNYWE</sequence>
<dbReference type="InterPro" id="IPR011990">
    <property type="entry name" value="TPR-like_helical_dom_sf"/>
</dbReference>
<evidence type="ECO:0000256" key="1">
    <source>
        <dbReference type="ARBA" id="ARBA00004442"/>
    </source>
</evidence>
<dbReference type="Gene3D" id="1.25.40.390">
    <property type="match status" value="1"/>
</dbReference>
<dbReference type="GO" id="GO:0009279">
    <property type="term" value="C:cell outer membrane"/>
    <property type="evidence" value="ECO:0007669"/>
    <property type="project" value="UniProtKB-SubCell"/>
</dbReference>
<organism evidence="8 9">
    <name type="scientific">Paraflavisolibacter caeni</name>
    <dbReference type="NCBI Taxonomy" id="2982496"/>
    <lineage>
        <taxon>Bacteria</taxon>
        <taxon>Pseudomonadati</taxon>
        <taxon>Bacteroidota</taxon>
        <taxon>Chitinophagia</taxon>
        <taxon>Chitinophagales</taxon>
        <taxon>Chitinophagaceae</taxon>
        <taxon>Paraflavisolibacter</taxon>
    </lineage>
</organism>
<evidence type="ECO:0000313" key="9">
    <source>
        <dbReference type="Proteomes" id="UP001155483"/>
    </source>
</evidence>
<dbReference type="CDD" id="cd08977">
    <property type="entry name" value="SusD"/>
    <property type="match status" value="1"/>
</dbReference>
<feature type="domain" description="SusD-like N-terminal" evidence="7">
    <location>
        <begin position="123"/>
        <end position="240"/>
    </location>
</feature>
<evidence type="ECO:0000256" key="2">
    <source>
        <dbReference type="ARBA" id="ARBA00006275"/>
    </source>
</evidence>
<gene>
    <name evidence="8" type="ORF">OCK74_09825</name>
</gene>
<reference evidence="8" key="1">
    <citation type="submission" date="2022-09" db="EMBL/GenBank/DDBJ databases">
        <authorList>
            <person name="Yuan C."/>
            <person name="Ke Z."/>
        </authorList>
    </citation>
    <scope>NUCLEOTIDE SEQUENCE</scope>
    <source>
        <strain evidence="8">LB-8</strain>
    </source>
</reference>
<comment type="caution">
    <text evidence="8">The sequence shown here is derived from an EMBL/GenBank/DDBJ whole genome shotgun (WGS) entry which is preliminary data.</text>
</comment>
<dbReference type="Pfam" id="PF07980">
    <property type="entry name" value="SusD_RagB"/>
    <property type="match status" value="1"/>
</dbReference>
<keyword evidence="9" id="KW-1185">Reference proteome</keyword>
<dbReference type="InterPro" id="IPR012944">
    <property type="entry name" value="SusD_RagB_dom"/>
</dbReference>
<dbReference type="EMBL" id="JAOTIF010000005">
    <property type="protein sequence ID" value="MCU7549413.1"/>
    <property type="molecule type" value="Genomic_DNA"/>
</dbReference>
<comment type="similarity">
    <text evidence="2">Belongs to the SusD family.</text>
</comment>
<evidence type="ECO:0000256" key="3">
    <source>
        <dbReference type="ARBA" id="ARBA00022729"/>
    </source>
</evidence>
<evidence type="ECO:0000256" key="5">
    <source>
        <dbReference type="ARBA" id="ARBA00023237"/>
    </source>
</evidence>
<evidence type="ECO:0000259" key="6">
    <source>
        <dbReference type="Pfam" id="PF07980"/>
    </source>
</evidence>
<evidence type="ECO:0000313" key="8">
    <source>
        <dbReference type="EMBL" id="MCU7549413.1"/>
    </source>
</evidence>
<reference evidence="8" key="2">
    <citation type="submission" date="2023-04" db="EMBL/GenBank/DDBJ databases">
        <title>Paracnuella aquatica gen. nov., sp. nov., a member of the family Chitinophagaceae isolated from a hot spring.</title>
        <authorList>
            <person name="Wang C."/>
        </authorList>
    </citation>
    <scope>NUCLEOTIDE SEQUENCE</scope>
    <source>
        <strain evidence="8">LB-8</strain>
    </source>
</reference>
<keyword evidence="5" id="KW-0998">Cell outer membrane</keyword>
<dbReference type="SUPFAM" id="SSF48452">
    <property type="entry name" value="TPR-like"/>
    <property type="match status" value="1"/>
</dbReference>
<feature type="domain" description="RagB/SusD" evidence="6">
    <location>
        <begin position="379"/>
        <end position="523"/>
    </location>
</feature>
<comment type="subcellular location">
    <subcellularLocation>
        <location evidence="1">Cell outer membrane</location>
    </subcellularLocation>
</comment>